<name>A0A844G024_9BACT</name>
<evidence type="ECO:0000256" key="1">
    <source>
        <dbReference type="SAM" id="SignalP"/>
    </source>
</evidence>
<gene>
    <name evidence="2" type="ORF">FYJ85_04185</name>
</gene>
<keyword evidence="1" id="KW-0732">Signal</keyword>
<keyword evidence="3" id="KW-1185">Reference proteome</keyword>
<dbReference type="Proteomes" id="UP000435649">
    <property type="component" value="Unassembled WGS sequence"/>
</dbReference>
<dbReference type="RefSeq" id="WP_154417080.1">
    <property type="nucleotide sequence ID" value="NZ_VUNS01000003.1"/>
</dbReference>
<sequence>MKTIKLFLLLTTLAAASFWAAGAPIIQENKPWSLLQIGIVPDAVALVPSDTPVLGINAELFYGTQQKVGIIDFQPIVGTTDVVRGIIYQGLGFNGESIGLHVGLGTFQRYFCGVNVALVTGAWENHGLQIGLVNLSGASAPACGGQDVNPPAARGVQFGLFNSTTNGFQFGLLNYNAESVVPWMILFNYSAR</sequence>
<accession>A0A844G024</accession>
<comment type="caution">
    <text evidence="2">The sequence shown here is derived from an EMBL/GenBank/DDBJ whole genome shotgun (WGS) entry which is preliminary data.</text>
</comment>
<dbReference type="AlphaFoldDB" id="A0A844G024"/>
<feature type="signal peptide" evidence="1">
    <location>
        <begin position="1"/>
        <end position="20"/>
    </location>
</feature>
<dbReference type="EMBL" id="VUNS01000003">
    <property type="protein sequence ID" value="MST96245.1"/>
    <property type="molecule type" value="Genomic_DNA"/>
</dbReference>
<reference evidence="2 3" key="1">
    <citation type="submission" date="2019-08" db="EMBL/GenBank/DDBJ databases">
        <title>In-depth cultivation of the pig gut microbiome towards novel bacterial diversity and tailored functional studies.</title>
        <authorList>
            <person name="Wylensek D."/>
            <person name="Hitch T.C.A."/>
            <person name="Clavel T."/>
        </authorList>
    </citation>
    <scope>NUCLEOTIDE SEQUENCE [LARGE SCALE GENOMIC DNA]</scope>
    <source>
        <strain evidence="2 3">BBE-744-WT-12</strain>
    </source>
</reference>
<proteinExistence type="predicted"/>
<evidence type="ECO:0000313" key="2">
    <source>
        <dbReference type="EMBL" id="MST96245.1"/>
    </source>
</evidence>
<protein>
    <submittedName>
        <fullName evidence="2">Uncharacterized protein</fullName>
    </submittedName>
</protein>
<organism evidence="2 3">
    <name type="scientific">Victivallis lenta</name>
    <dbReference type="NCBI Taxonomy" id="2606640"/>
    <lineage>
        <taxon>Bacteria</taxon>
        <taxon>Pseudomonadati</taxon>
        <taxon>Lentisphaerota</taxon>
        <taxon>Lentisphaeria</taxon>
        <taxon>Victivallales</taxon>
        <taxon>Victivallaceae</taxon>
        <taxon>Victivallis</taxon>
    </lineage>
</organism>
<evidence type="ECO:0000313" key="3">
    <source>
        <dbReference type="Proteomes" id="UP000435649"/>
    </source>
</evidence>
<feature type="chain" id="PRO_5032512076" evidence="1">
    <location>
        <begin position="21"/>
        <end position="192"/>
    </location>
</feature>